<dbReference type="CDD" id="cd08290">
    <property type="entry name" value="ETR"/>
    <property type="match status" value="1"/>
</dbReference>
<keyword evidence="8" id="KW-0443">Lipid metabolism</keyword>
<evidence type="ECO:0000256" key="4">
    <source>
        <dbReference type="ARBA" id="ARBA00022832"/>
    </source>
</evidence>
<evidence type="ECO:0000256" key="12">
    <source>
        <dbReference type="ARBA" id="ARBA00048843"/>
    </source>
</evidence>
<dbReference type="InterPro" id="IPR036291">
    <property type="entry name" value="NAD(P)-bd_dom_sf"/>
</dbReference>
<evidence type="ECO:0000256" key="5">
    <source>
        <dbReference type="ARBA" id="ARBA00022857"/>
    </source>
</evidence>
<dbReference type="Gene3D" id="3.90.180.10">
    <property type="entry name" value="Medium-chain alcohol dehydrogenases, catalytic domain"/>
    <property type="match status" value="1"/>
</dbReference>
<keyword evidence="15" id="KW-1185">Reference proteome</keyword>
<dbReference type="SUPFAM" id="SSF51735">
    <property type="entry name" value="NAD(P)-binding Rossmann-fold domains"/>
    <property type="match status" value="1"/>
</dbReference>
<evidence type="ECO:0000256" key="9">
    <source>
        <dbReference type="ARBA" id="ARBA00023128"/>
    </source>
</evidence>
<comment type="subcellular location">
    <subcellularLocation>
        <location evidence="1">Mitochondrion</location>
    </subcellularLocation>
</comment>
<keyword evidence="3" id="KW-0444">Lipid biosynthesis</keyword>
<dbReference type="AlphaFoldDB" id="A0AAE0D6U4"/>
<keyword evidence="9" id="KW-0496">Mitochondrion</keyword>
<evidence type="ECO:0000259" key="13">
    <source>
        <dbReference type="SMART" id="SM00829"/>
    </source>
</evidence>
<proteinExistence type="inferred from homology"/>
<dbReference type="GO" id="GO:0006633">
    <property type="term" value="P:fatty acid biosynthetic process"/>
    <property type="evidence" value="ECO:0007669"/>
    <property type="project" value="UniProtKB-KW"/>
</dbReference>
<organism evidence="14 15">
    <name type="scientific">Colletotrichum kahawae</name>
    <name type="common">Coffee berry disease fungus</name>
    <dbReference type="NCBI Taxonomy" id="34407"/>
    <lineage>
        <taxon>Eukaryota</taxon>
        <taxon>Fungi</taxon>
        <taxon>Dikarya</taxon>
        <taxon>Ascomycota</taxon>
        <taxon>Pezizomycotina</taxon>
        <taxon>Sordariomycetes</taxon>
        <taxon>Hypocreomycetidae</taxon>
        <taxon>Glomerellales</taxon>
        <taxon>Glomerellaceae</taxon>
        <taxon>Colletotrichum</taxon>
        <taxon>Colletotrichum gloeosporioides species complex</taxon>
    </lineage>
</organism>
<gene>
    <name evidence="14" type="ORF">CKAH01_16189</name>
</gene>
<evidence type="ECO:0000313" key="14">
    <source>
        <dbReference type="EMBL" id="KAK2762403.1"/>
    </source>
</evidence>
<reference evidence="14" key="1">
    <citation type="submission" date="2023-02" db="EMBL/GenBank/DDBJ databases">
        <title>Colletotrichum kahawae CIFC_Que2 genome sequencing and assembly.</title>
        <authorList>
            <person name="Baroncelli R."/>
        </authorList>
    </citation>
    <scope>NUCLEOTIDE SEQUENCE</scope>
    <source>
        <strain evidence="14">CIFC_Que2</strain>
    </source>
</reference>
<evidence type="ECO:0000256" key="10">
    <source>
        <dbReference type="ARBA" id="ARBA00023160"/>
    </source>
</evidence>
<dbReference type="PANTHER" id="PTHR43981">
    <property type="entry name" value="ENOYL-[ACYL-CARRIER-PROTEIN] REDUCTASE, MITOCHONDRIAL"/>
    <property type="match status" value="1"/>
</dbReference>
<evidence type="ECO:0000256" key="2">
    <source>
        <dbReference type="ARBA" id="ARBA00010371"/>
    </source>
</evidence>
<dbReference type="InterPro" id="IPR051034">
    <property type="entry name" value="Mito_Enoyl-ACP_Reductase"/>
</dbReference>
<dbReference type="SMART" id="SM00829">
    <property type="entry name" value="PKS_ER"/>
    <property type="match status" value="1"/>
</dbReference>
<evidence type="ECO:0000256" key="6">
    <source>
        <dbReference type="ARBA" id="ARBA00022946"/>
    </source>
</evidence>
<name>A0AAE0D6U4_COLKA</name>
<evidence type="ECO:0000256" key="7">
    <source>
        <dbReference type="ARBA" id="ARBA00023002"/>
    </source>
</evidence>
<evidence type="ECO:0000256" key="1">
    <source>
        <dbReference type="ARBA" id="ARBA00004173"/>
    </source>
</evidence>
<dbReference type="Gene3D" id="3.40.50.720">
    <property type="entry name" value="NAD(P)-binding Rossmann-like Domain"/>
    <property type="match status" value="1"/>
</dbReference>
<evidence type="ECO:0000256" key="3">
    <source>
        <dbReference type="ARBA" id="ARBA00022516"/>
    </source>
</evidence>
<evidence type="ECO:0000256" key="8">
    <source>
        <dbReference type="ARBA" id="ARBA00023098"/>
    </source>
</evidence>
<accession>A0AAE0D6U4</accession>
<feature type="domain" description="Enoyl reductase (ER)" evidence="13">
    <location>
        <begin position="11"/>
        <end position="337"/>
    </location>
</feature>
<keyword evidence="6" id="KW-0809">Transit peptide</keyword>
<dbReference type="EC" id="1.3.1.104" evidence="11"/>
<comment type="similarity">
    <text evidence="2">Belongs to the zinc-containing alcohol dehydrogenase family. Quinone oxidoreductase subfamily.</text>
</comment>
<dbReference type="SUPFAM" id="SSF50129">
    <property type="entry name" value="GroES-like"/>
    <property type="match status" value="1"/>
</dbReference>
<dbReference type="GO" id="GO:0141148">
    <property type="term" value="F:enoyl-[acyl-carrier-protein] reductase (NADPH) activity"/>
    <property type="evidence" value="ECO:0007669"/>
    <property type="project" value="UniProtKB-EC"/>
</dbReference>
<comment type="caution">
    <text evidence="14">The sequence shown here is derived from an EMBL/GenBank/DDBJ whole genome shotgun (WGS) entry which is preliminary data.</text>
</comment>
<keyword evidence="7" id="KW-0560">Oxidoreductase</keyword>
<keyword evidence="10" id="KW-0275">Fatty acid biosynthesis</keyword>
<dbReference type="EMBL" id="VYYT01000154">
    <property type="protein sequence ID" value="KAK2762403.1"/>
    <property type="molecule type" value="Genomic_DNA"/>
</dbReference>
<dbReference type="PANTHER" id="PTHR43981:SF2">
    <property type="entry name" value="ENOYL-[ACYL-CARRIER-PROTEIN] REDUCTASE, MITOCHONDRIAL"/>
    <property type="match status" value="1"/>
</dbReference>
<evidence type="ECO:0000256" key="11">
    <source>
        <dbReference type="ARBA" id="ARBA00038963"/>
    </source>
</evidence>
<dbReference type="GO" id="GO:0005739">
    <property type="term" value="C:mitochondrion"/>
    <property type="evidence" value="ECO:0007669"/>
    <property type="project" value="UniProtKB-SubCell"/>
</dbReference>
<dbReference type="InterPro" id="IPR013154">
    <property type="entry name" value="ADH-like_N"/>
</dbReference>
<protein>
    <recommendedName>
        <fullName evidence="11">enoyl-[acyl-carrier-protein] reductase</fullName>
        <ecNumber evidence="11">1.3.1.104</ecNumber>
    </recommendedName>
</protein>
<keyword evidence="4" id="KW-0276">Fatty acid metabolism</keyword>
<dbReference type="InterPro" id="IPR011032">
    <property type="entry name" value="GroES-like_sf"/>
</dbReference>
<sequence>MAKSLVQNEPGLEPALRLVTDDIPSIDHTPDQVLVRFLAVPLNTVDLMVLNGKYPVKPRFSVDGRPVPGFEGCAIVVESNSSQFAKDDVVVTCELGLGTWRTHDILPAHSLLKLPRDTPPLAASLMRSGILVAWLLCEEVTSLVEGDWVIMSAGTSCVAQFFMQLARKRGIRTAMVVRDRVDMTETTNRLMDLGASVVISESKLAREKASAIPRKLVLALDSVFGAVGQTMLDSLAVGGKYVMMGMLGGPLGTISVGTEHLFQKQITVMSFRGSVHWKRIGKTRADAICEMLACLLIKGELKCPDVTVVDWKQADGNDEALELLANESIQTARNRIVGSKKIVWLPSQ</sequence>
<dbReference type="Proteomes" id="UP001281614">
    <property type="component" value="Unassembled WGS sequence"/>
</dbReference>
<dbReference type="Pfam" id="PF08240">
    <property type="entry name" value="ADH_N"/>
    <property type="match status" value="1"/>
</dbReference>
<keyword evidence="5" id="KW-0521">NADP</keyword>
<evidence type="ECO:0000313" key="15">
    <source>
        <dbReference type="Proteomes" id="UP001281614"/>
    </source>
</evidence>
<dbReference type="InterPro" id="IPR020843">
    <property type="entry name" value="ER"/>
</dbReference>
<comment type="catalytic activity">
    <reaction evidence="12">
        <text>a 2,3-saturated acyl-[ACP] + NADP(+) = a (2E)-enoyl-[ACP] + NADPH + H(+)</text>
        <dbReference type="Rhea" id="RHEA:22564"/>
        <dbReference type="Rhea" id="RHEA-COMP:9925"/>
        <dbReference type="Rhea" id="RHEA-COMP:9926"/>
        <dbReference type="ChEBI" id="CHEBI:15378"/>
        <dbReference type="ChEBI" id="CHEBI:57783"/>
        <dbReference type="ChEBI" id="CHEBI:58349"/>
        <dbReference type="ChEBI" id="CHEBI:78784"/>
        <dbReference type="ChEBI" id="CHEBI:78785"/>
        <dbReference type="EC" id="1.3.1.104"/>
    </reaction>
</comment>